<gene>
    <name evidence="13" type="ORF">WJX75_004725</name>
</gene>
<evidence type="ECO:0000256" key="4">
    <source>
        <dbReference type="ARBA" id="ARBA00012173"/>
    </source>
</evidence>
<accession>A0ABR2Z2X3</accession>
<evidence type="ECO:0000256" key="3">
    <source>
        <dbReference type="ARBA" id="ARBA00008562"/>
    </source>
</evidence>
<sequence>MTSVIVARHAQPAGCSIAQHRQRAALVRGCGPQRRAPRLLKASGGARSRRANTCTVASASPATLTGAGPPAVRNFDFLVLGSGIAGLSYALKVAEHGSVAVVTKARAEEGCTQYAQGGVCAVLGKHDSVEAHVADTMIAGDHLNSRRVVEVVCKEGPMRVMELVELGAEFTRKENGALHLTREGGHSHRRIVHAADVTGREIERALLAAAAAKGNITFFEHHAAVDLVHTEVNGQKVCMGADVLDQQAMRMTRFIAPVTMLATGGAGQVYPNTTNPGVATGDGMAMAYRARATLANMEFVQFHPTAFCASAVTGKPSQGRTFLISEALRGEGGRLYNLSGHRFMEDYDSRLDLAPRDIVARAIQDQMLNRNDGHVLLDISYKPADEILAHFPNIAAQCKTFGIDITREPIPVAPAQHYMCGGVQTGLSGETNVAGLFACGEVSCTGLHGANRLASNSLLEGLVFAERAVLPSLAHAEGTLRNAGQAMTRASQRPHFTGPSALKQLSVSNKEWVAAKRAELTAVMWNAAGIVRRRADMKEALQQLAGMHFDVQAMWQSYGTATELVELRNLTTVGELILMSALQRQESRGGHLVLDHPGPGLKLPRTTRIGGSNLSASKPAPPQLVGNGVPLRGKLAGKKPGKSGLIERARSREVSLKSQKEDAE</sequence>
<dbReference type="InterPro" id="IPR015939">
    <property type="entry name" value="Fum_Rdtase/Succ_DH_flav-like_C"/>
</dbReference>
<keyword evidence="5 9" id="KW-0285">Flavoprotein</keyword>
<evidence type="ECO:0000313" key="13">
    <source>
        <dbReference type="EMBL" id="KAK9918523.1"/>
    </source>
</evidence>
<keyword evidence="6 9" id="KW-0662">Pyridine nucleotide biosynthesis</keyword>
<dbReference type="InterPro" id="IPR003953">
    <property type="entry name" value="FAD-dep_OxRdtase_2_FAD-bd"/>
</dbReference>
<comment type="catalytic activity">
    <reaction evidence="9">
        <text>L-aspartate + O2 = iminosuccinate + H2O2</text>
        <dbReference type="Rhea" id="RHEA:25876"/>
        <dbReference type="ChEBI" id="CHEBI:15379"/>
        <dbReference type="ChEBI" id="CHEBI:16240"/>
        <dbReference type="ChEBI" id="CHEBI:29991"/>
        <dbReference type="ChEBI" id="CHEBI:77875"/>
        <dbReference type="EC" id="1.4.3.16"/>
    </reaction>
</comment>
<dbReference type="Pfam" id="PF00890">
    <property type="entry name" value="FAD_binding_2"/>
    <property type="match status" value="1"/>
</dbReference>
<dbReference type="InterPro" id="IPR027477">
    <property type="entry name" value="Succ_DH/fumarate_Rdtase_cat_sf"/>
</dbReference>
<proteinExistence type="inferred from homology"/>
<feature type="domain" description="FAD-dependent oxidoreductase 2 FAD-binding" evidence="11">
    <location>
        <begin position="76"/>
        <end position="458"/>
    </location>
</feature>
<evidence type="ECO:0000256" key="10">
    <source>
        <dbReference type="SAM" id="MobiDB-lite"/>
    </source>
</evidence>
<dbReference type="EC" id="1.4.3.16" evidence="4 9"/>
<comment type="function">
    <text evidence="9">Catalyzes the oxidation of L-aspartate to iminoaspartate.</text>
</comment>
<reference evidence="13 14" key="1">
    <citation type="journal article" date="2024" name="Nat. Commun.">
        <title>Phylogenomics reveals the evolutionary origins of lichenization in chlorophyte algae.</title>
        <authorList>
            <person name="Puginier C."/>
            <person name="Libourel C."/>
            <person name="Otte J."/>
            <person name="Skaloud P."/>
            <person name="Haon M."/>
            <person name="Grisel S."/>
            <person name="Petersen M."/>
            <person name="Berrin J.G."/>
            <person name="Delaux P.M."/>
            <person name="Dal Grande F."/>
            <person name="Keller J."/>
        </authorList>
    </citation>
    <scope>NUCLEOTIDE SEQUENCE [LARGE SCALE GENOMIC DNA]</scope>
    <source>
        <strain evidence="13 14">SAG 216-7</strain>
    </source>
</reference>
<dbReference type="PANTHER" id="PTHR42716">
    <property type="entry name" value="L-ASPARTATE OXIDASE"/>
    <property type="match status" value="1"/>
</dbReference>
<dbReference type="PANTHER" id="PTHR42716:SF2">
    <property type="entry name" value="L-ASPARTATE OXIDASE, CHLOROPLASTIC"/>
    <property type="match status" value="1"/>
</dbReference>
<dbReference type="InterPro" id="IPR005288">
    <property type="entry name" value="NadB"/>
</dbReference>
<evidence type="ECO:0000256" key="6">
    <source>
        <dbReference type="ARBA" id="ARBA00022642"/>
    </source>
</evidence>
<dbReference type="SUPFAM" id="SSF56425">
    <property type="entry name" value="Succinate dehydrogenase/fumarate reductase flavoprotein, catalytic domain"/>
    <property type="match status" value="1"/>
</dbReference>
<dbReference type="Gene3D" id="3.90.700.10">
    <property type="entry name" value="Succinate dehydrogenase/fumarate reductase flavoprotein, catalytic domain"/>
    <property type="match status" value="1"/>
</dbReference>
<dbReference type="EMBL" id="JALJOT010000001">
    <property type="protein sequence ID" value="KAK9918523.1"/>
    <property type="molecule type" value="Genomic_DNA"/>
</dbReference>
<dbReference type="PRINTS" id="PR00368">
    <property type="entry name" value="FADPNR"/>
</dbReference>
<evidence type="ECO:0000256" key="5">
    <source>
        <dbReference type="ARBA" id="ARBA00022630"/>
    </source>
</evidence>
<evidence type="ECO:0000256" key="2">
    <source>
        <dbReference type="ARBA" id="ARBA00004950"/>
    </source>
</evidence>
<evidence type="ECO:0000256" key="7">
    <source>
        <dbReference type="ARBA" id="ARBA00022827"/>
    </source>
</evidence>
<dbReference type="SUPFAM" id="SSF46977">
    <property type="entry name" value="Succinate dehydrogenase/fumarate reductase flavoprotein C-terminal domain"/>
    <property type="match status" value="1"/>
</dbReference>
<keyword evidence="8 9" id="KW-0560">Oxidoreductase</keyword>
<feature type="region of interest" description="Disordered" evidence="10">
    <location>
        <begin position="606"/>
        <end position="664"/>
    </location>
</feature>
<dbReference type="SUPFAM" id="SSF51905">
    <property type="entry name" value="FAD/NAD(P)-binding domain"/>
    <property type="match status" value="1"/>
</dbReference>
<evidence type="ECO:0000256" key="1">
    <source>
        <dbReference type="ARBA" id="ARBA00001974"/>
    </source>
</evidence>
<keyword evidence="7 9" id="KW-0274">FAD</keyword>
<dbReference type="Gene3D" id="3.50.50.60">
    <property type="entry name" value="FAD/NAD(P)-binding domain"/>
    <property type="match status" value="1"/>
</dbReference>
<evidence type="ECO:0000259" key="11">
    <source>
        <dbReference type="Pfam" id="PF00890"/>
    </source>
</evidence>
<keyword evidence="14" id="KW-1185">Reference proteome</keyword>
<feature type="compositionally biased region" description="Basic and acidic residues" evidence="10">
    <location>
        <begin position="645"/>
        <end position="664"/>
    </location>
</feature>
<dbReference type="Pfam" id="PF02910">
    <property type="entry name" value="Succ_DH_flav_C"/>
    <property type="match status" value="1"/>
</dbReference>
<evidence type="ECO:0000313" key="14">
    <source>
        <dbReference type="Proteomes" id="UP001491310"/>
    </source>
</evidence>
<evidence type="ECO:0000259" key="12">
    <source>
        <dbReference type="Pfam" id="PF02910"/>
    </source>
</evidence>
<dbReference type="InterPro" id="IPR037099">
    <property type="entry name" value="Fum_R/Succ_DH_flav-like_C_sf"/>
</dbReference>
<evidence type="ECO:0000256" key="8">
    <source>
        <dbReference type="ARBA" id="ARBA00023002"/>
    </source>
</evidence>
<comment type="pathway">
    <text evidence="2 9">Cofactor biosynthesis; NAD(+) biosynthesis; iminoaspartate from L-aspartate (oxidase route): step 1/1.</text>
</comment>
<comment type="caution">
    <text evidence="13">The sequence shown here is derived from an EMBL/GenBank/DDBJ whole genome shotgun (WGS) entry which is preliminary data.</text>
</comment>
<comment type="subcellular location">
    <subcellularLocation>
        <location evidence="9">Plastid</location>
        <location evidence="9">Chloroplast</location>
    </subcellularLocation>
</comment>
<comment type="cofactor">
    <cofactor evidence="1 9">
        <name>FAD</name>
        <dbReference type="ChEBI" id="CHEBI:57692"/>
    </cofactor>
</comment>
<dbReference type="NCBIfam" id="TIGR00551">
    <property type="entry name" value="nadB"/>
    <property type="match status" value="1"/>
</dbReference>
<evidence type="ECO:0000256" key="9">
    <source>
        <dbReference type="RuleBase" id="RU362049"/>
    </source>
</evidence>
<organism evidence="13 14">
    <name type="scientific">Coccomyxa subellipsoidea</name>
    <dbReference type="NCBI Taxonomy" id="248742"/>
    <lineage>
        <taxon>Eukaryota</taxon>
        <taxon>Viridiplantae</taxon>
        <taxon>Chlorophyta</taxon>
        <taxon>core chlorophytes</taxon>
        <taxon>Trebouxiophyceae</taxon>
        <taxon>Trebouxiophyceae incertae sedis</taxon>
        <taxon>Coccomyxaceae</taxon>
        <taxon>Coccomyxa</taxon>
    </lineage>
</organism>
<comment type="similarity">
    <text evidence="3 9">Belongs to the FAD-dependent oxidoreductase 2 family. NadB subfamily.</text>
</comment>
<dbReference type="Gene3D" id="1.20.58.100">
    <property type="entry name" value="Fumarate reductase/succinate dehydrogenase flavoprotein-like, C-terminal domain"/>
    <property type="match status" value="1"/>
</dbReference>
<dbReference type="Proteomes" id="UP001491310">
    <property type="component" value="Unassembled WGS sequence"/>
</dbReference>
<feature type="domain" description="Fumarate reductase/succinate dehydrogenase flavoprotein-like C-terminal" evidence="12">
    <location>
        <begin position="517"/>
        <end position="597"/>
    </location>
</feature>
<protein>
    <recommendedName>
        <fullName evidence="4 9">L-aspartate oxidase</fullName>
        <ecNumber evidence="4 9">1.4.3.16</ecNumber>
    </recommendedName>
</protein>
<dbReference type="InterPro" id="IPR036188">
    <property type="entry name" value="FAD/NAD-bd_sf"/>
</dbReference>
<name>A0ABR2Z2X3_9CHLO</name>